<evidence type="ECO:0000256" key="18">
    <source>
        <dbReference type="PIRSR" id="PIRSR601508-2"/>
    </source>
</evidence>
<keyword evidence="8" id="KW-0770">Synapse</keyword>
<feature type="disulfide bond" evidence="19">
    <location>
        <begin position="910"/>
        <end position="963"/>
    </location>
</feature>
<sequence>MHHQTEAMLAFMKTFSWKFFSVVTTKVVGSEDFFSALRHHERTSRMQALPNKYGHVGFEYKILSEITLDDGEDKESIKMQLREELDPDTRIILLHCASREAFNIMEVAEEIGLAGREYVWILSATAIGDKSAGEVASSSLPLGVFGVTYESSLEHMRPVVERGIKVWLKAVQNLERDGKAGQWNWDTKLSCGDRQLKKWPGGDMMFDYLRNVTLPGSAGEVATDFNEMGMVMSNKLSILNVMRKEDNLPRKSSSSSSSSSFGSRGGFGGGSKFGGGASRGSGGLPSRGTGGFPSRGSGGFPSRGSGGFPSRGSGGFPSRGSGGFPSRGAGGFPSRGGTLGGDGSSTDSDLSSRGSKFGSGGSQASTLNSGSNFNRGNSRYPSRTNSSFGRPSSLGSSSNRLSSGSSSNRLPSSQSSSLPSSSSSSSSGGSFLDRRRDSVGGFKPSRHSWRNRGGGLGSRNTLEDEEKTASVGLKPRTSRSSFFDSDTDGAAISKNDMEKSEQLTPDHHTRHQKARRHLLRHHRLSRSTPFRKSFQEVAQWDGEKLKVMQIVWPGNSSFPPKGVPETYHLKVATYIEEPHVTYKPFLASGECDVHANTCMVYERDENDNRKVGLPPVEKCCSGLSIDILDRLSKELNFNYTLFEMESGGYGSAVDHTNNTEWTGLVGAVLKEEADVAVAAMAITPEREEVIDFSVPFLETGITIVVAIREGAISPTAFLEPYDYPSWTLILVFSVHATGASIFIFEWLSPYGLDQGHTPLRVHKFSLFRSFWLIWAMLFGAAVSTDMPRGVSSRFLANIWALFAVVFLASYTANLAAFMITKEEYYDLSGIQDWRLKNPHHRHPPFKYATMPDGATETNIRKNHPDLYVHMKKYPQLTVKEAVKNLKDQKIQAFIYDATTLEYAVGKDVGCKLKSVGKRYAETGYGVGFPKKSRWIKKFNEVLLRMQDSGDIERLQKFWLAGACHKKSQQRGSSSHTLGILNFTSAFILLGGGVVLGTLLLMLEHIYFRFGRKSLRKWDKCGCCSLVSLSMGQSLTFEQSVMEAIDMHRHHKCRDPLCETQLWKAKHELDIAMLKIDQLKRQLAKQTAEDGGAGASKPVWTYDPEATLQKDGVPRKRAVLSAPIPVNSRGSKDPLLNNSHRNGGVEPISGTTIPPRPPAEDRSYDPVPASSQNDSQGPPEARSSLPRRTRVSDGKIYENVDGGIDIESSI</sequence>
<dbReference type="GO" id="GO:0015276">
    <property type="term" value="F:ligand-gated monoatomic ion channel activity"/>
    <property type="evidence" value="ECO:0007669"/>
    <property type="project" value="InterPro"/>
</dbReference>
<evidence type="ECO:0000259" key="23">
    <source>
        <dbReference type="SMART" id="SM00062"/>
    </source>
</evidence>
<dbReference type="GO" id="GO:0046872">
    <property type="term" value="F:metal ion binding"/>
    <property type="evidence" value="ECO:0007669"/>
    <property type="project" value="UniProtKB-KW"/>
</dbReference>
<keyword evidence="5" id="KW-0479">Metal-binding</keyword>
<feature type="transmembrane region" description="Helical" evidence="22">
    <location>
        <begin position="794"/>
        <end position="819"/>
    </location>
</feature>
<dbReference type="SUPFAM" id="SSF53850">
    <property type="entry name" value="Periplasmic binding protein-like II"/>
    <property type="match status" value="1"/>
</dbReference>
<keyword evidence="20" id="KW-0175">Coiled coil</keyword>
<accession>A0AAN9BWQ9</accession>
<dbReference type="PANTHER" id="PTHR18966">
    <property type="entry name" value="IONOTROPIC GLUTAMATE RECEPTOR"/>
    <property type="match status" value="1"/>
</dbReference>
<feature type="transmembrane region" description="Helical" evidence="22">
    <location>
        <begin position="979"/>
        <end position="1002"/>
    </location>
</feature>
<feature type="binding site" evidence="17">
    <location>
        <position position="896"/>
    </location>
    <ligand>
        <name>L-glutamate</name>
        <dbReference type="ChEBI" id="CHEBI:29985"/>
    </ligand>
</feature>
<keyword evidence="11" id="KW-0675">Receptor</keyword>
<feature type="region of interest" description="Disordered" evidence="21">
    <location>
        <begin position="247"/>
        <end position="508"/>
    </location>
</feature>
<keyword evidence="6" id="KW-0862">Zinc</keyword>
<dbReference type="Gene3D" id="3.40.190.10">
    <property type="entry name" value="Periplasmic binding protein-like II"/>
    <property type="match status" value="3"/>
</dbReference>
<keyword evidence="12" id="KW-0325">Glycoprotein</keyword>
<keyword evidence="7 22" id="KW-1133">Transmembrane helix</keyword>
<feature type="compositionally biased region" description="Low complexity" evidence="21">
    <location>
        <begin position="386"/>
        <end position="431"/>
    </location>
</feature>
<gene>
    <name evidence="26" type="ORF">V1264_012235</name>
</gene>
<dbReference type="Proteomes" id="UP001374579">
    <property type="component" value="Unassembled WGS sequence"/>
</dbReference>
<evidence type="ECO:0000256" key="4">
    <source>
        <dbReference type="ARBA" id="ARBA00022692"/>
    </source>
</evidence>
<evidence type="ECO:0000256" key="13">
    <source>
        <dbReference type="ARBA" id="ARBA00023257"/>
    </source>
</evidence>
<evidence type="ECO:0000256" key="14">
    <source>
        <dbReference type="ARBA" id="ARBA00023286"/>
    </source>
</evidence>
<keyword evidence="2" id="KW-0813">Transport</keyword>
<comment type="subcellular location">
    <subcellularLocation>
        <location evidence="1">Cell membrane</location>
        <topology evidence="1">Multi-pass membrane protein</topology>
    </subcellularLocation>
    <subcellularLocation>
        <location evidence="16">Postsynaptic cell membrane</location>
    </subcellularLocation>
</comment>
<keyword evidence="13" id="KW-0628">Postsynaptic cell membrane</keyword>
<evidence type="ECO:0000256" key="16">
    <source>
        <dbReference type="ARBA" id="ARBA00034100"/>
    </source>
</evidence>
<dbReference type="AlphaFoldDB" id="A0AAN9BWQ9"/>
<evidence type="ECO:0000313" key="27">
    <source>
        <dbReference type="Proteomes" id="UP001374579"/>
    </source>
</evidence>
<evidence type="ECO:0000256" key="17">
    <source>
        <dbReference type="PIRSR" id="PIRSR601508-1"/>
    </source>
</evidence>
<evidence type="ECO:0000256" key="8">
    <source>
        <dbReference type="ARBA" id="ARBA00023018"/>
    </source>
</evidence>
<dbReference type="Pfam" id="PF01094">
    <property type="entry name" value="ANF_receptor"/>
    <property type="match status" value="1"/>
</dbReference>
<evidence type="ECO:0000256" key="22">
    <source>
        <dbReference type="SAM" id="Phobius"/>
    </source>
</evidence>
<keyword evidence="10 22" id="KW-0472">Membrane</keyword>
<evidence type="ECO:0000256" key="11">
    <source>
        <dbReference type="ARBA" id="ARBA00023170"/>
    </source>
</evidence>
<dbReference type="InterPro" id="IPR001638">
    <property type="entry name" value="Solute-binding_3/MltF_N"/>
</dbReference>
<dbReference type="Pfam" id="PF00060">
    <property type="entry name" value="Lig_chan"/>
    <property type="match status" value="1"/>
</dbReference>
<dbReference type="InterPro" id="IPR015683">
    <property type="entry name" value="Ionotropic_Glu_rcpt"/>
</dbReference>
<feature type="site" description="Crucial to convey clamshell closure to channel opening" evidence="18">
    <location>
        <position position="827"/>
    </location>
</feature>
<feature type="compositionally biased region" description="Low complexity" evidence="21">
    <location>
        <begin position="344"/>
        <end position="356"/>
    </location>
</feature>
<evidence type="ECO:0000256" key="9">
    <source>
        <dbReference type="ARBA" id="ARBA00023065"/>
    </source>
</evidence>
<dbReference type="InterPro" id="IPR019594">
    <property type="entry name" value="Glu/Gly-bd"/>
</dbReference>
<evidence type="ECO:0000256" key="12">
    <source>
        <dbReference type="ARBA" id="ARBA00023180"/>
    </source>
</evidence>
<feature type="region of interest" description="Disordered" evidence="21">
    <location>
        <begin position="1105"/>
        <end position="1209"/>
    </location>
</feature>
<evidence type="ECO:0000256" key="10">
    <source>
        <dbReference type="ARBA" id="ARBA00023136"/>
    </source>
</evidence>
<feature type="compositionally biased region" description="Basic and acidic residues" evidence="21">
    <location>
        <begin position="495"/>
        <end position="507"/>
    </location>
</feature>
<feature type="binding site" evidence="17">
    <location>
        <position position="686"/>
    </location>
    <ligand>
        <name>L-glutamate</name>
        <dbReference type="ChEBI" id="CHEBI:29985"/>
    </ligand>
</feature>
<dbReference type="EMBL" id="JBAMIC010000002">
    <property type="protein sequence ID" value="KAK7112851.1"/>
    <property type="molecule type" value="Genomic_DNA"/>
</dbReference>
<feature type="compositionally biased region" description="Low complexity" evidence="21">
    <location>
        <begin position="252"/>
        <end position="262"/>
    </location>
</feature>
<comment type="caution">
    <text evidence="26">The sequence shown here is derived from an EMBL/GenBank/DDBJ whole genome shotgun (WGS) entry which is preliminary data.</text>
</comment>
<dbReference type="Gene3D" id="1.10.287.70">
    <property type="match status" value="1"/>
</dbReference>
<dbReference type="FunFam" id="3.40.190.10:FF:000009">
    <property type="entry name" value="Putative glutamate receptor ionotropic NMDA 2B"/>
    <property type="match status" value="1"/>
</dbReference>
<evidence type="ECO:0000259" key="25">
    <source>
        <dbReference type="SMART" id="SM00918"/>
    </source>
</evidence>
<evidence type="ECO:0000256" key="19">
    <source>
        <dbReference type="PIRSR" id="PIRSR601508-3"/>
    </source>
</evidence>
<feature type="coiled-coil region" evidence="20">
    <location>
        <begin position="1061"/>
        <end position="1088"/>
    </location>
</feature>
<evidence type="ECO:0000256" key="2">
    <source>
        <dbReference type="ARBA" id="ARBA00022448"/>
    </source>
</evidence>
<dbReference type="InterPro" id="IPR001828">
    <property type="entry name" value="ANF_lig-bd_rcpt"/>
</dbReference>
<dbReference type="SMART" id="SM00062">
    <property type="entry name" value="PBPb"/>
    <property type="match status" value="1"/>
</dbReference>
<feature type="domain" description="Solute-binding protein family 3/N-terminal" evidence="23">
    <location>
        <begin position="608"/>
        <end position="962"/>
    </location>
</feature>
<keyword evidence="9" id="KW-0406">Ion transport</keyword>
<evidence type="ECO:0000256" key="6">
    <source>
        <dbReference type="ARBA" id="ARBA00022833"/>
    </source>
</evidence>
<dbReference type="PRINTS" id="PR00177">
    <property type="entry name" value="NMDARECEPTOR"/>
</dbReference>
<keyword evidence="3" id="KW-1003">Cell membrane</keyword>
<keyword evidence="27" id="KW-1185">Reference proteome</keyword>
<proteinExistence type="predicted"/>
<keyword evidence="4 22" id="KW-0812">Transmembrane</keyword>
<dbReference type="InterPro" id="IPR001320">
    <property type="entry name" value="Iontro_rcpt_C"/>
</dbReference>
<feature type="compositionally biased region" description="Gly residues" evidence="21">
    <location>
        <begin position="263"/>
        <end position="343"/>
    </location>
</feature>
<feature type="transmembrane region" description="Helical" evidence="22">
    <location>
        <begin position="723"/>
        <end position="744"/>
    </location>
</feature>
<dbReference type="SMART" id="SM00918">
    <property type="entry name" value="Lig_chan-Glu_bd"/>
    <property type="match status" value="1"/>
</dbReference>
<protein>
    <submittedName>
        <fullName evidence="26">Uncharacterized protein</fullName>
    </submittedName>
</protein>
<feature type="site" description="Interaction with the cone snail toxin Con-ikot-ikot" evidence="18">
    <location>
        <position position="860"/>
    </location>
</feature>
<evidence type="ECO:0000256" key="3">
    <source>
        <dbReference type="ARBA" id="ARBA00022475"/>
    </source>
</evidence>
<evidence type="ECO:0000256" key="15">
    <source>
        <dbReference type="ARBA" id="ARBA00023303"/>
    </source>
</evidence>
<name>A0AAN9BWQ9_9CAEN</name>
<evidence type="ECO:0000259" key="24">
    <source>
        <dbReference type="SMART" id="SM00079"/>
    </source>
</evidence>
<evidence type="ECO:0000256" key="1">
    <source>
        <dbReference type="ARBA" id="ARBA00004651"/>
    </source>
</evidence>
<evidence type="ECO:0000256" key="5">
    <source>
        <dbReference type="ARBA" id="ARBA00022723"/>
    </source>
</evidence>
<feature type="transmembrane region" description="Helical" evidence="22">
    <location>
        <begin position="765"/>
        <end position="782"/>
    </location>
</feature>
<evidence type="ECO:0000313" key="26">
    <source>
        <dbReference type="EMBL" id="KAK7112851.1"/>
    </source>
</evidence>
<evidence type="ECO:0000256" key="21">
    <source>
        <dbReference type="SAM" id="MobiDB-lite"/>
    </source>
</evidence>
<dbReference type="GO" id="GO:0045211">
    <property type="term" value="C:postsynaptic membrane"/>
    <property type="evidence" value="ECO:0007669"/>
    <property type="project" value="UniProtKB-SubCell"/>
</dbReference>
<dbReference type="InterPro" id="IPR028082">
    <property type="entry name" value="Peripla_BP_I"/>
</dbReference>
<dbReference type="GO" id="GO:0038023">
    <property type="term" value="F:signaling receptor activity"/>
    <property type="evidence" value="ECO:0007669"/>
    <property type="project" value="InterPro"/>
</dbReference>
<dbReference type="InterPro" id="IPR001508">
    <property type="entry name" value="Iono_Glu_rcpt_met"/>
</dbReference>
<keyword evidence="15" id="KW-0407">Ion channel</keyword>
<reference evidence="26 27" key="1">
    <citation type="submission" date="2024-02" db="EMBL/GenBank/DDBJ databases">
        <title>Chromosome-scale genome assembly of the rough periwinkle Littorina saxatilis.</title>
        <authorList>
            <person name="De Jode A."/>
            <person name="Faria R."/>
            <person name="Formenti G."/>
            <person name="Sims Y."/>
            <person name="Smith T.P."/>
            <person name="Tracey A."/>
            <person name="Wood J.M.D."/>
            <person name="Zagrodzka Z.B."/>
            <person name="Johannesson K."/>
            <person name="Butlin R.K."/>
            <person name="Leder E.H."/>
        </authorList>
    </citation>
    <scope>NUCLEOTIDE SEQUENCE [LARGE SCALE GENOMIC DNA]</scope>
    <source>
        <strain evidence="26">Snail1</strain>
        <tissue evidence="26">Muscle</tissue>
    </source>
</reference>
<feature type="domain" description="Ionotropic glutamate receptor L-glutamate and glycine-binding" evidence="25">
    <location>
        <begin position="615"/>
        <end position="670"/>
    </location>
</feature>
<dbReference type="SUPFAM" id="SSF53822">
    <property type="entry name" value="Periplasmic binding protein-like I"/>
    <property type="match status" value="1"/>
</dbReference>
<feature type="binding site" evidence="17">
    <location>
        <position position="855"/>
    </location>
    <ligand>
        <name>L-glutamate</name>
        <dbReference type="ChEBI" id="CHEBI:29985"/>
    </ligand>
</feature>
<keyword evidence="14" id="KW-1071">Ligand-gated ion channel</keyword>
<feature type="compositionally biased region" description="Low complexity" evidence="21">
    <location>
        <begin position="368"/>
        <end position="379"/>
    </location>
</feature>
<dbReference type="SMART" id="SM00079">
    <property type="entry name" value="PBPe"/>
    <property type="match status" value="1"/>
</dbReference>
<dbReference type="Gene3D" id="3.40.50.2300">
    <property type="match status" value="1"/>
</dbReference>
<organism evidence="26 27">
    <name type="scientific">Littorina saxatilis</name>
    <dbReference type="NCBI Taxonomy" id="31220"/>
    <lineage>
        <taxon>Eukaryota</taxon>
        <taxon>Metazoa</taxon>
        <taxon>Spiralia</taxon>
        <taxon>Lophotrochozoa</taxon>
        <taxon>Mollusca</taxon>
        <taxon>Gastropoda</taxon>
        <taxon>Caenogastropoda</taxon>
        <taxon>Littorinimorpha</taxon>
        <taxon>Littorinoidea</taxon>
        <taxon>Littorinidae</taxon>
        <taxon>Littorina</taxon>
    </lineage>
</organism>
<keyword evidence="19" id="KW-1015">Disulfide bond</keyword>
<evidence type="ECO:0000256" key="20">
    <source>
        <dbReference type="SAM" id="Coils"/>
    </source>
</evidence>
<evidence type="ECO:0000256" key="7">
    <source>
        <dbReference type="ARBA" id="ARBA00022989"/>
    </source>
</evidence>
<dbReference type="Pfam" id="PF10613">
    <property type="entry name" value="Lig_chan-Glu_bd"/>
    <property type="match status" value="1"/>
</dbReference>
<feature type="domain" description="Ionotropic glutamate receptor C-terminal" evidence="24">
    <location>
        <begin position="608"/>
        <end position="961"/>
    </location>
</feature>